<protein>
    <submittedName>
        <fullName evidence="2">Uncharacterized protein</fullName>
    </submittedName>
</protein>
<reference evidence="2" key="1">
    <citation type="submission" date="2022-11" db="UniProtKB">
        <authorList>
            <consortium name="WormBaseParasite"/>
        </authorList>
    </citation>
    <scope>IDENTIFICATION</scope>
</reference>
<proteinExistence type="predicted"/>
<sequence>MSKNLQNSSDDLSTSLCSCSTSTFEDSLNRHSGCDNEYYPCCGKNTECVRVTNASFGYGKCVRKSITRCDDDYHKCCPNLYCNRDTHADTKYGNCLSE</sequence>
<evidence type="ECO:0000313" key="1">
    <source>
        <dbReference type="Proteomes" id="UP000887560"/>
    </source>
</evidence>
<accession>A0A915NIP1</accession>
<dbReference type="AlphaFoldDB" id="A0A915NIP1"/>
<name>A0A915NIP1_9BILA</name>
<evidence type="ECO:0000313" key="2">
    <source>
        <dbReference type="WBParaSite" id="scf7180000417108.g945"/>
    </source>
</evidence>
<dbReference type="Proteomes" id="UP000887560">
    <property type="component" value="Unplaced"/>
</dbReference>
<organism evidence="1 2">
    <name type="scientific">Meloidogyne floridensis</name>
    <dbReference type="NCBI Taxonomy" id="298350"/>
    <lineage>
        <taxon>Eukaryota</taxon>
        <taxon>Metazoa</taxon>
        <taxon>Ecdysozoa</taxon>
        <taxon>Nematoda</taxon>
        <taxon>Chromadorea</taxon>
        <taxon>Rhabditida</taxon>
        <taxon>Tylenchina</taxon>
        <taxon>Tylenchomorpha</taxon>
        <taxon>Tylenchoidea</taxon>
        <taxon>Meloidogynidae</taxon>
        <taxon>Meloidogyninae</taxon>
        <taxon>Meloidogyne</taxon>
    </lineage>
</organism>
<dbReference type="WBParaSite" id="scf7180000417108.g945">
    <property type="protein sequence ID" value="scf7180000417108.g945"/>
    <property type="gene ID" value="scf7180000417108.g945"/>
</dbReference>
<keyword evidence="1" id="KW-1185">Reference proteome</keyword>